<feature type="domain" description="C2H2-type" evidence="6">
    <location>
        <begin position="63"/>
        <end position="91"/>
    </location>
</feature>
<sequence length="287" mass="32939">MATTHPGRFDCSKNFKRKEHFVTHLKTHDPDAQVKCGICCKSFKNASSLTTHVASFHKNRVRPTCKICHKIFRNSTGLQVHTVNIHSSGTRKRFPCPFDGCEKTYLDQHYVEMHIKIDHAENPYKFSCILCGKEFKRKTNFLSHIYSHTKEKPYKCSTCGKSFATKTHLGKHETFLCKRGLNGHIQIFHEKSCENKKRLQCSTCGKKFTASRRLKIHVEAKHPSPDSRLDYCDQCGYRSYTQAPIYGWASWAIARGARVGAPGGAQVYTRDDVIFDRPMETKDDICR</sequence>
<accession>A0A226CYM4</accession>
<name>A0A226CYM4_FOLCA</name>
<dbReference type="SMART" id="SM00355">
    <property type="entry name" value="ZnF_C2H2"/>
    <property type="match status" value="7"/>
</dbReference>
<comment type="caution">
    <text evidence="7">The sequence shown here is derived from an EMBL/GenBank/DDBJ whole genome shotgun (WGS) entry which is preliminary data.</text>
</comment>
<evidence type="ECO:0000256" key="3">
    <source>
        <dbReference type="ARBA" id="ARBA00022771"/>
    </source>
</evidence>
<proteinExistence type="predicted"/>
<dbReference type="PROSITE" id="PS50157">
    <property type="entry name" value="ZINC_FINGER_C2H2_2"/>
    <property type="match status" value="6"/>
</dbReference>
<dbReference type="SUPFAM" id="SSF57667">
    <property type="entry name" value="beta-beta-alpha zinc fingers"/>
    <property type="match status" value="2"/>
</dbReference>
<dbReference type="InterPro" id="IPR013087">
    <property type="entry name" value="Znf_C2H2_type"/>
</dbReference>
<dbReference type="PANTHER" id="PTHR24379">
    <property type="entry name" value="KRAB AND ZINC FINGER DOMAIN-CONTAINING"/>
    <property type="match status" value="1"/>
</dbReference>
<evidence type="ECO:0000256" key="5">
    <source>
        <dbReference type="PROSITE-ProRule" id="PRU00042"/>
    </source>
</evidence>
<keyword evidence="2" id="KW-0677">Repeat</keyword>
<organism evidence="7 8">
    <name type="scientific">Folsomia candida</name>
    <name type="common">Springtail</name>
    <dbReference type="NCBI Taxonomy" id="158441"/>
    <lineage>
        <taxon>Eukaryota</taxon>
        <taxon>Metazoa</taxon>
        <taxon>Ecdysozoa</taxon>
        <taxon>Arthropoda</taxon>
        <taxon>Hexapoda</taxon>
        <taxon>Collembola</taxon>
        <taxon>Entomobryomorpha</taxon>
        <taxon>Isotomoidea</taxon>
        <taxon>Isotomidae</taxon>
        <taxon>Proisotominae</taxon>
        <taxon>Folsomia</taxon>
    </lineage>
</organism>
<dbReference type="FunFam" id="3.30.160.60:FF:000358">
    <property type="entry name" value="zinc finger protein 24"/>
    <property type="match status" value="1"/>
</dbReference>
<evidence type="ECO:0000313" key="7">
    <source>
        <dbReference type="EMBL" id="OXA37146.1"/>
    </source>
</evidence>
<dbReference type="Proteomes" id="UP000198287">
    <property type="component" value="Unassembled WGS sequence"/>
</dbReference>
<keyword evidence="8" id="KW-1185">Reference proteome</keyword>
<feature type="domain" description="C2H2-type" evidence="6">
    <location>
        <begin position="126"/>
        <end position="153"/>
    </location>
</feature>
<evidence type="ECO:0000256" key="4">
    <source>
        <dbReference type="ARBA" id="ARBA00022833"/>
    </source>
</evidence>
<dbReference type="PANTHER" id="PTHR24379:SF121">
    <property type="entry name" value="C2H2-TYPE DOMAIN-CONTAINING PROTEIN"/>
    <property type="match status" value="1"/>
</dbReference>
<dbReference type="InterPro" id="IPR036236">
    <property type="entry name" value="Znf_C2H2_sf"/>
</dbReference>
<evidence type="ECO:0000256" key="2">
    <source>
        <dbReference type="ARBA" id="ARBA00022737"/>
    </source>
</evidence>
<gene>
    <name evidence="7" type="ORF">Fcan01_28077</name>
</gene>
<feature type="domain" description="C2H2-type" evidence="6">
    <location>
        <begin position="94"/>
        <end position="123"/>
    </location>
</feature>
<feature type="domain" description="C2H2-type" evidence="6">
    <location>
        <begin position="34"/>
        <end position="62"/>
    </location>
</feature>
<dbReference type="AlphaFoldDB" id="A0A226CYM4"/>
<dbReference type="PROSITE" id="PS00028">
    <property type="entry name" value="ZINC_FINGER_C2H2_1"/>
    <property type="match status" value="4"/>
</dbReference>
<evidence type="ECO:0000313" key="8">
    <source>
        <dbReference type="Proteomes" id="UP000198287"/>
    </source>
</evidence>
<reference evidence="7 8" key="1">
    <citation type="submission" date="2015-12" db="EMBL/GenBank/DDBJ databases">
        <title>The genome of Folsomia candida.</title>
        <authorList>
            <person name="Faddeeva A."/>
            <person name="Derks M.F."/>
            <person name="Anvar Y."/>
            <person name="Smit S."/>
            <person name="Van Straalen N."/>
            <person name="Roelofs D."/>
        </authorList>
    </citation>
    <scope>NUCLEOTIDE SEQUENCE [LARGE SCALE GENOMIC DNA]</scope>
    <source>
        <strain evidence="7 8">VU population</strain>
        <tissue evidence="7">Whole body</tissue>
    </source>
</reference>
<dbReference type="Pfam" id="PF00096">
    <property type="entry name" value="zf-C2H2"/>
    <property type="match status" value="3"/>
</dbReference>
<protein>
    <recommendedName>
        <fullName evidence="6">C2H2-type domain-containing protein</fullName>
    </recommendedName>
</protein>
<dbReference type="STRING" id="158441.A0A226CYM4"/>
<feature type="domain" description="C2H2-type" evidence="6">
    <location>
        <begin position="199"/>
        <end position="227"/>
    </location>
</feature>
<feature type="domain" description="C2H2-type" evidence="6">
    <location>
        <begin position="154"/>
        <end position="173"/>
    </location>
</feature>
<keyword evidence="3 5" id="KW-0863">Zinc-finger</keyword>
<dbReference type="GO" id="GO:0008270">
    <property type="term" value="F:zinc ion binding"/>
    <property type="evidence" value="ECO:0007669"/>
    <property type="project" value="UniProtKB-KW"/>
</dbReference>
<keyword evidence="1" id="KW-0479">Metal-binding</keyword>
<evidence type="ECO:0000256" key="1">
    <source>
        <dbReference type="ARBA" id="ARBA00022723"/>
    </source>
</evidence>
<dbReference type="OMA" id="CDVCMRN"/>
<dbReference type="Gene3D" id="3.30.160.60">
    <property type="entry name" value="Classic Zinc Finger"/>
    <property type="match status" value="5"/>
</dbReference>
<keyword evidence="4" id="KW-0862">Zinc</keyword>
<evidence type="ECO:0000259" key="6">
    <source>
        <dbReference type="PROSITE" id="PS50157"/>
    </source>
</evidence>
<dbReference type="EMBL" id="LNIX01000064">
    <property type="protein sequence ID" value="OXA37146.1"/>
    <property type="molecule type" value="Genomic_DNA"/>
</dbReference>